<comment type="catalytic activity">
    <reaction evidence="1">
        <text>ATP + protein L-histidine = ADP + protein N-phospho-L-histidine.</text>
        <dbReference type="EC" id="2.7.13.3"/>
    </reaction>
</comment>
<dbReference type="GO" id="GO:0000155">
    <property type="term" value="F:phosphorelay sensor kinase activity"/>
    <property type="evidence" value="ECO:0007669"/>
    <property type="project" value="InterPro"/>
</dbReference>
<evidence type="ECO:0000256" key="3">
    <source>
        <dbReference type="ARBA" id="ARBA00022553"/>
    </source>
</evidence>
<evidence type="ECO:0000256" key="4">
    <source>
        <dbReference type="ARBA" id="ARBA00022679"/>
    </source>
</evidence>
<dbReference type="Gene3D" id="3.30.565.10">
    <property type="entry name" value="Histidine kinase-like ATPase, C-terminal domain"/>
    <property type="match status" value="1"/>
</dbReference>
<evidence type="ECO:0000259" key="7">
    <source>
        <dbReference type="PROSITE" id="PS50109"/>
    </source>
</evidence>
<dbReference type="Pfam" id="PF00512">
    <property type="entry name" value="HisKA"/>
    <property type="match status" value="1"/>
</dbReference>
<keyword evidence="4" id="KW-0808">Transferase</keyword>
<organism evidence="8 9">
    <name type="scientific">Candidatus Nephthysia bennettiae</name>
    <dbReference type="NCBI Taxonomy" id="3127016"/>
    <lineage>
        <taxon>Bacteria</taxon>
        <taxon>Bacillati</taxon>
        <taxon>Candidatus Dormiibacterota</taxon>
        <taxon>Candidatus Dormibacteria</taxon>
        <taxon>Candidatus Dormibacterales</taxon>
        <taxon>Candidatus Dormibacteraceae</taxon>
        <taxon>Candidatus Nephthysia</taxon>
    </lineage>
</organism>
<name>A0A934K7J9_9BACT</name>
<dbReference type="SMART" id="SM00387">
    <property type="entry name" value="HATPase_c"/>
    <property type="match status" value="1"/>
</dbReference>
<dbReference type="InterPro" id="IPR036097">
    <property type="entry name" value="HisK_dim/P_sf"/>
</dbReference>
<sequence>MITDSMWTLNRKTARVAVAMPSLKRALFGTETGELAVYALAATFLWRLLRQNAVVRRLRSQSQRATELEEIKSTYLRLASHELRTPIGVARGYVDMARSGELGVVPDRIREALSQMESSLRDVDAILAEMVEIARMQEGRRLLNVETLDLRDPVREAVQRVMPLTAEHHDLVVTLPPSPVLIDGDPARVRAAVRNLLENAVKYSPEGGEVRCTICQDAGRASITVADQGIGIPPSQIQRLFQRFERASQSGAGGIPGTGLGLHLAREIARAHGGELQVSSQLGQGTTFVLVFPLARQPD</sequence>
<dbReference type="InterPro" id="IPR003594">
    <property type="entry name" value="HATPase_dom"/>
</dbReference>
<proteinExistence type="predicted"/>
<evidence type="ECO:0000313" key="9">
    <source>
        <dbReference type="Proteomes" id="UP000612893"/>
    </source>
</evidence>
<evidence type="ECO:0000313" key="8">
    <source>
        <dbReference type="EMBL" id="MBJ7598123.1"/>
    </source>
</evidence>
<evidence type="ECO:0000256" key="2">
    <source>
        <dbReference type="ARBA" id="ARBA00012438"/>
    </source>
</evidence>
<dbReference type="InterPro" id="IPR003661">
    <property type="entry name" value="HisK_dim/P_dom"/>
</dbReference>
<dbReference type="FunFam" id="3.30.565.10:FF:000006">
    <property type="entry name" value="Sensor histidine kinase WalK"/>
    <property type="match status" value="1"/>
</dbReference>
<keyword evidence="3" id="KW-0597">Phosphoprotein</keyword>
<evidence type="ECO:0000256" key="5">
    <source>
        <dbReference type="ARBA" id="ARBA00022777"/>
    </source>
</evidence>
<evidence type="ECO:0000256" key="6">
    <source>
        <dbReference type="ARBA" id="ARBA00023012"/>
    </source>
</evidence>
<dbReference type="InterPro" id="IPR050736">
    <property type="entry name" value="Sensor_HK_Regulatory"/>
</dbReference>
<dbReference type="CDD" id="cd00075">
    <property type="entry name" value="HATPase"/>
    <property type="match status" value="1"/>
</dbReference>
<dbReference type="CDD" id="cd00082">
    <property type="entry name" value="HisKA"/>
    <property type="match status" value="1"/>
</dbReference>
<gene>
    <name evidence="8" type="ORF">JF922_08555</name>
</gene>
<keyword evidence="5 8" id="KW-0418">Kinase</keyword>
<comment type="caution">
    <text evidence="8">The sequence shown here is derived from an EMBL/GenBank/DDBJ whole genome shotgun (WGS) entry which is preliminary data.</text>
</comment>
<keyword evidence="9" id="KW-1185">Reference proteome</keyword>
<dbReference type="SUPFAM" id="SSF47384">
    <property type="entry name" value="Homodimeric domain of signal transducing histidine kinase"/>
    <property type="match status" value="1"/>
</dbReference>
<dbReference type="SUPFAM" id="SSF55874">
    <property type="entry name" value="ATPase domain of HSP90 chaperone/DNA topoisomerase II/histidine kinase"/>
    <property type="match status" value="1"/>
</dbReference>
<keyword evidence="6" id="KW-0902">Two-component regulatory system</keyword>
<feature type="domain" description="Histidine kinase" evidence="7">
    <location>
        <begin position="78"/>
        <end position="296"/>
    </location>
</feature>
<dbReference type="EMBL" id="JAEKNR010000095">
    <property type="protein sequence ID" value="MBJ7598123.1"/>
    <property type="molecule type" value="Genomic_DNA"/>
</dbReference>
<dbReference type="EC" id="2.7.13.3" evidence="2"/>
<dbReference type="Gene3D" id="1.10.287.130">
    <property type="match status" value="1"/>
</dbReference>
<dbReference type="InterPro" id="IPR004358">
    <property type="entry name" value="Sig_transdc_His_kin-like_C"/>
</dbReference>
<protein>
    <recommendedName>
        <fullName evidence="2">histidine kinase</fullName>
        <ecNumber evidence="2">2.7.13.3</ecNumber>
    </recommendedName>
</protein>
<dbReference type="Pfam" id="PF02518">
    <property type="entry name" value="HATPase_c"/>
    <property type="match status" value="1"/>
</dbReference>
<evidence type="ECO:0000256" key="1">
    <source>
        <dbReference type="ARBA" id="ARBA00000085"/>
    </source>
</evidence>
<dbReference type="Proteomes" id="UP000612893">
    <property type="component" value="Unassembled WGS sequence"/>
</dbReference>
<dbReference type="PROSITE" id="PS50109">
    <property type="entry name" value="HIS_KIN"/>
    <property type="match status" value="1"/>
</dbReference>
<dbReference type="InterPro" id="IPR005467">
    <property type="entry name" value="His_kinase_dom"/>
</dbReference>
<accession>A0A934K7J9</accession>
<dbReference type="RefSeq" id="WP_338200868.1">
    <property type="nucleotide sequence ID" value="NZ_JAEKNR010000095.1"/>
</dbReference>
<reference evidence="8" key="1">
    <citation type="submission" date="2020-10" db="EMBL/GenBank/DDBJ databases">
        <title>Ca. Dormibacterota MAGs.</title>
        <authorList>
            <person name="Montgomery K."/>
        </authorList>
    </citation>
    <scope>NUCLEOTIDE SEQUENCE [LARGE SCALE GENOMIC DNA]</scope>
    <source>
        <strain evidence="8">SC8812_S17_10</strain>
    </source>
</reference>
<dbReference type="PRINTS" id="PR00344">
    <property type="entry name" value="BCTRLSENSOR"/>
</dbReference>
<dbReference type="PANTHER" id="PTHR43711">
    <property type="entry name" value="TWO-COMPONENT HISTIDINE KINASE"/>
    <property type="match status" value="1"/>
</dbReference>
<dbReference type="SMART" id="SM00388">
    <property type="entry name" value="HisKA"/>
    <property type="match status" value="1"/>
</dbReference>
<dbReference type="InterPro" id="IPR036890">
    <property type="entry name" value="HATPase_C_sf"/>
</dbReference>
<dbReference type="AlphaFoldDB" id="A0A934K7J9"/>
<dbReference type="PANTHER" id="PTHR43711:SF1">
    <property type="entry name" value="HISTIDINE KINASE 1"/>
    <property type="match status" value="1"/>
</dbReference>